<comment type="caution">
    <text evidence="1">The sequence shown here is derived from an EMBL/GenBank/DDBJ whole genome shotgun (WGS) entry which is preliminary data.</text>
</comment>
<dbReference type="Proteomes" id="UP000530320">
    <property type="component" value="Unassembled WGS sequence"/>
</dbReference>
<dbReference type="AlphaFoldDB" id="A0A7W4K2G3"/>
<proteinExistence type="predicted"/>
<evidence type="ECO:0000313" key="1">
    <source>
        <dbReference type="EMBL" id="MBB2199169.1"/>
    </source>
</evidence>
<gene>
    <name evidence="1" type="ORF">HLH44_17285</name>
</gene>
<dbReference type="EMBL" id="JABEQP010000015">
    <property type="protein sequence ID" value="MBB2199169.1"/>
    <property type="molecule type" value="Genomic_DNA"/>
</dbReference>
<reference evidence="1 2" key="1">
    <citation type="submission" date="2020-04" db="EMBL/GenBank/DDBJ databases">
        <title>Description of novel Gluconacetobacter.</title>
        <authorList>
            <person name="Sombolestani A."/>
        </authorList>
    </citation>
    <scope>NUCLEOTIDE SEQUENCE [LARGE SCALE GENOMIC DNA]</scope>
    <source>
        <strain evidence="1 2">LMG 22058</strain>
    </source>
</reference>
<organism evidence="1 2">
    <name type="scientific">Gluconacetobacter dulcium</name>
    <dbReference type="NCBI Taxonomy" id="2729096"/>
    <lineage>
        <taxon>Bacteria</taxon>
        <taxon>Pseudomonadati</taxon>
        <taxon>Pseudomonadota</taxon>
        <taxon>Alphaproteobacteria</taxon>
        <taxon>Acetobacterales</taxon>
        <taxon>Acetobacteraceae</taxon>
        <taxon>Gluconacetobacter</taxon>
    </lineage>
</organism>
<protein>
    <submittedName>
        <fullName evidence="1">Uncharacterized protein</fullName>
    </submittedName>
</protein>
<dbReference type="RefSeq" id="WP_183010148.1">
    <property type="nucleotide sequence ID" value="NZ_JABEQP010000015.1"/>
</dbReference>
<sequence>MIARSHRLAHNRVPEGNCVDHVICKGQTFLDHGIEDDETLARDGDKNDLGCLAFGAHPIARGDECGHAGKRGQGCDIENFANF</sequence>
<accession>A0A7W4K2G3</accession>
<evidence type="ECO:0000313" key="2">
    <source>
        <dbReference type="Proteomes" id="UP000530320"/>
    </source>
</evidence>
<name>A0A7W4K2G3_9PROT</name>